<keyword evidence="2" id="KW-1185">Reference proteome</keyword>
<gene>
    <name evidence="1" type="ORF">GCM10008919_06530</name>
</gene>
<proteinExistence type="predicted"/>
<evidence type="ECO:0008006" key="3">
    <source>
        <dbReference type="Google" id="ProtNLM"/>
    </source>
</evidence>
<comment type="caution">
    <text evidence="1">The sequence shown here is derived from an EMBL/GenBank/DDBJ whole genome shotgun (WGS) entry which is preliminary data.</text>
</comment>
<evidence type="ECO:0000313" key="2">
    <source>
        <dbReference type="Proteomes" id="UP001500399"/>
    </source>
</evidence>
<reference evidence="1 2" key="1">
    <citation type="journal article" date="2019" name="Int. J. Syst. Evol. Microbiol.">
        <title>The Global Catalogue of Microorganisms (GCM) 10K type strain sequencing project: providing services to taxonomists for standard genome sequencing and annotation.</title>
        <authorList>
            <consortium name="The Broad Institute Genomics Platform"/>
            <consortium name="The Broad Institute Genome Sequencing Center for Infectious Disease"/>
            <person name="Wu L."/>
            <person name="Ma J."/>
        </authorList>
    </citation>
    <scope>NUCLEOTIDE SEQUENCE [LARGE SCALE GENOMIC DNA]</scope>
    <source>
        <strain evidence="1 2">JCM 8542</strain>
    </source>
</reference>
<dbReference type="EMBL" id="BAAACR010000004">
    <property type="protein sequence ID" value="GAA0205993.1"/>
    <property type="molecule type" value="Genomic_DNA"/>
</dbReference>
<organism evidence="1 2">
    <name type="scientific">Selenomonas dianae</name>
    <dbReference type="NCBI Taxonomy" id="135079"/>
    <lineage>
        <taxon>Bacteria</taxon>
        <taxon>Bacillati</taxon>
        <taxon>Bacillota</taxon>
        <taxon>Negativicutes</taxon>
        <taxon>Selenomonadales</taxon>
        <taxon>Selenomonadaceae</taxon>
        <taxon>Selenomonas</taxon>
    </lineage>
</organism>
<protein>
    <recommendedName>
        <fullName evidence="3">Phage protein, HK97 gp10 family</fullName>
    </recommendedName>
</protein>
<dbReference type="RefSeq" id="WP_304986341.1">
    <property type="nucleotide sequence ID" value="NZ_BAAACR010000004.1"/>
</dbReference>
<dbReference type="Proteomes" id="UP001500399">
    <property type="component" value="Unassembled WGS sequence"/>
</dbReference>
<sequence>MVKIDVSKDGTEKIKRALSALSGRELYRAVGAAGKRAANHAAVVGGKKLREVYTIKASVAKAHMIVKAERPLETIIRIKGGVEPVQNFRGTAVRKTGIFASIKKGSGSIIPRSFTQDGSFLMREGAERYPLKGIYGPSVPQMFWENSVLEASMEAGAEMYEKRIIHEVEHRIGGEI</sequence>
<evidence type="ECO:0000313" key="1">
    <source>
        <dbReference type="EMBL" id="GAA0205993.1"/>
    </source>
</evidence>
<accession>A0ABN0SY52</accession>
<name>A0ABN0SY52_9FIRM</name>